<dbReference type="Gene3D" id="3.40.630.30">
    <property type="match status" value="1"/>
</dbReference>
<evidence type="ECO:0000313" key="4">
    <source>
        <dbReference type="EMBL" id="MBU9721640.1"/>
    </source>
</evidence>
<organism evidence="4 5">
    <name type="scientific">Evansella alkalicola</name>
    <dbReference type="NCBI Taxonomy" id="745819"/>
    <lineage>
        <taxon>Bacteria</taxon>
        <taxon>Bacillati</taxon>
        <taxon>Bacillota</taxon>
        <taxon>Bacilli</taxon>
        <taxon>Bacillales</taxon>
        <taxon>Bacillaceae</taxon>
        <taxon>Evansella</taxon>
    </lineage>
</organism>
<keyword evidence="2" id="KW-0012">Acyltransferase</keyword>
<gene>
    <name evidence="4" type="ORF">KS407_09315</name>
</gene>
<keyword evidence="5" id="KW-1185">Reference proteome</keyword>
<reference evidence="4 5" key="1">
    <citation type="submission" date="2021-06" db="EMBL/GenBank/DDBJ databases">
        <title>Bacillus sp. RD4P76, an endophyte from a halophyte.</title>
        <authorList>
            <person name="Sun J.-Q."/>
        </authorList>
    </citation>
    <scope>NUCLEOTIDE SEQUENCE [LARGE SCALE GENOMIC DNA]</scope>
    <source>
        <strain evidence="4 5">JCM 17098</strain>
    </source>
</reference>
<evidence type="ECO:0000259" key="3">
    <source>
        <dbReference type="PROSITE" id="PS51186"/>
    </source>
</evidence>
<dbReference type="InterPro" id="IPR016181">
    <property type="entry name" value="Acyl_CoA_acyltransferase"/>
</dbReference>
<dbReference type="SUPFAM" id="SSF55729">
    <property type="entry name" value="Acyl-CoA N-acyltransferases (Nat)"/>
    <property type="match status" value="1"/>
</dbReference>
<dbReference type="InterPro" id="IPR000182">
    <property type="entry name" value="GNAT_dom"/>
</dbReference>
<dbReference type="PROSITE" id="PS51186">
    <property type="entry name" value="GNAT"/>
    <property type="match status" value="1"/>
</dbReference>
<sequence>MFEIRYLAENEKDFLLKMLYESIHIEKEKKPSINQLLNTYELKKYHKNWGREGDVAFIAVDNSEVPVGAVWHRLFNDEERGYGYVNDNTPELGIAVSKEVRGKGLGTKLMNKIIEDSIKNGYHSLSLSVDVDNTNAIHLYHKFGFAEVNRKGNSITMLLKNRLDVIE</sequence>
<dbReference type="Proteomes" id="UP000790580">
    <property type="component" value="Unassembled WGS sequence"/>
</dbReference>
<name>A0ABS6JSU4_9BACI</name>
<protein>
    <submittedName>
        <fullName evidence="4">GNAT family N-acetyltransferase</fullName>
    </submittedName>
</protein>
<evidence type="ECO:0000256" key="2">
    <source>
        <dbReference type="ARBA" id="ARBA00023315"/>
    </source>
</evidence>
<dbReference type="Pfam" id="PF00583">
    <property type="entry name" value="Acetyltransf_1"/>
    <property type="match status" value="1"/>
</dbReference>
<evidence type="ECO:0000256" key="1">
    <source>
        <dbReference type="ARBA" id="ARBA00022679"/>
    </source>
</evidence>
<dbReference type="InterPro" id="IPR050680">
    <property type="entry name" value="YpeA/RimI_acetyltransf"/>
</dbReference>
<dbReference type="PANTHER" id="PTHR43420">
    <property type="entry name" value="ACETYLTRANSFERASE"/>
    <property type="match status" value="1"/>
</dbReference>
<evidence type="ECO:0000313" key="5">
    <source>
        <dbReference type="Proteomes" id="UP000790580"/>
    </source>
</evidence>
<dbReference type="CDD" id="cd04301">
    <property type="entry name" value="NAT_SF"/>
    <property type="match status" value="1"/>
</dbReference>
<comment type="caution">
    <text evidence="4">The sequence shown here is derived from an EMBL/GenBank/DDBJ whole genome shotgun (WGS) entry which is preliminary data.</text>
</comment>
<keyword evidence="1" id="KW-0808">Transferase</keyword>
<dbReference type="RefSeq" id="WP_088074403.1">
    <property type="nucleotide sequence ID" value="NZ_JAHQCR010000040.1"/>
</dbReference>
<dbReference type="EMBL" id="JAHQCR010000040">
    <property type="protein sequence ID" value="MBU9721640.1"/>
    <property type="molecule type" value="Genomic_DNA"/>
</dbReference>
<proteinExistence type="predicted"/>
<feature type="domain" description="N-acetyltransferase" evidence="3">
    <location>
        <begin position="2"/>
        <end position="164"/>
    </location>
</feature>
<accession>A0ABS6JSU4</accession>